<comment type="caution">
    <text evidence="1">The sequence shown here is derived from an EMBL/GenBank/DDBJ whole genome shotgun (WGS) entry which is preliminary data.</text>
</comment>
<proteinExistence type="predicted"/>
<keyword evidence="2" id="KW-1185">Reference proteome</keyword>
<gene>
    <name evidence="1" type="ORF">A0H81_14931</name>
</gene>
<dbReference type="EMBL" id="LUGG01000057">
    <property type="protein sequence ID" value="OBZ65081.1"/>
    <property type="molecule type" value="Genomic_DNA"/>
</dbReference>
<accession>A0A1C7LJX0</accession>
<evidence type="ECO:0000313" key="1">
    <source>
        <dbReference type="EMBL" id="OBZ65081.1"/>
    </source>
</evidence>
<organism evidence="1 2">
    <name type="scientific">Grifola frondosa</name>
    <name type="common">Maitake</name>
    <name type="synonym">Polyporus frondosus</name>
    <dbReference type="NCBI Taxonomy" id="5627"/>
    <lineage>
        <taxon>Eukaryota</taxon>
        <taxon>Fungi</taxon>
        <taxon>Dikarya</taxon>
        <taxon>Basidiomycota</taxon>
        <taxon>Agaricomycotina</taxon>
        <taxon>Agaricomycetes</taxon>
        <taxon>Polyporales</taxon>
        <taxon>Grifolaceae</taxon>
        <taxon>Grifola</taxon>
    </lineage>
</organism>
<sequence>MLPSVQRAVRLRCCDLRVTAPINDRCERRIQYYLIGQQSFPTQAVLPPQAQRSSRLGSLRFVNCGHLAFSYSRSFRVKGGPREPAPTSG</sequence>
<protein>
    <submittedName>
        <fullName evidence="1">Uncharacterized protein</fullName>
    </submittedName>
</protein>
<evidence type="ECO:0000313" key="2">
    <source>
        <dbReference type="Proteomes" id="UP000092993"/>
    </source>
</evidence>
<name>A0A1C7LJX0_GRIFR</name>
<dbReference type="AlphaFoldDB" id="A0A1C7LJX0"/>
<reference evidence="1 2" key="1">
    <citation type="submission" date="2016-03" db="EMBL/GenBank/DDBJ databases">
        <title>Whole genome sequencing of Grifola frondosa 9006-11.</title>
        <authorList>
            <person name="Min B."/>
            <person name="Park H."/>
            <person name="Kim J.-G."/>
            <person name="Cho H."/>
            <person name="Oh Y.-L."/>
            <person name="Kong W.-S."/>
            <person name="Choi I.-G."/>
        </authorList>
    </citation>
    <scope>NUCLEOTIDE SEQUENCE [LARGE SCALE GENOMIC DNA]</scope>
    <source>
        <strain evidence="1 2">9006-11</strain>
    </source>
</reference>
<dbReference type="Proteomes" id="UP000092993">
    <property type="component" value="Unassembled WGS sequence"/>
</dbReference>